<dbReference type="RefSeq" id="WP_037911075.1">
    <property type="nucleotide sequence ID" value="NZ_JEMU01000020.1"/>
</dbReference>
<keyword evidence="5 8" id="KW-0479">Metal-binding</keyword>
<protein>
    <submittedName>
        <fullName evidence="10">Cytochrome C</fullName>
    </submittedName>
</protein>
<comment type="cofactor">
    <cofactor evidence="1">
        <name>heme c</name>
        <dbReference type="ChEBI" id="CHEBI:61717"/>
    </cofactor>
</comment>
<dbReference type="Proteomes" id="UP000027337">
    <property type="component" value="Unassembled WGS sequence"/>
</dbReference>
<dbReference type="GO" id="GO:0020037">
    <property type="term" value="F:heme binding"/>
    <property type="evidence" value="ECO:0007669"/>
    <property type="project" value="InterPro"/>
</dbReference>
<dbReference type="PROSITE" id="PS51007">
    <property type="entry name" value="CYTC"/>
    <property type="match status" value="1"/>
</dbReference>
<keyword evidence="6" id="KW-0249">Electron transport</keyword>
<evidence type="ECO:0000256" key="6">
    <source>
        <dbReference type="ARBA" id="ARBA00022982"/>
    </source>
</evidence>
<keyword evidence="7 8" id="KW-0408">Iron</keyword>
<evidence type="ECO:0000259" key="9">
    <source>
        <dbReference type="PROSITE" id="PS51007"/>
    </source>
</evidence>
<organism evidence="10 11">
    <name type="scientific">Sulfitobacter mediterraneus</name>
    <dbReference type="NCBI Taxonomy" id="83219"/>
    <lineage>
        <taxon>Bacteria</taxon>
        <taxon>Pseudomonadati</taxon>
        <taxon>Pseudomonadota</taxon>
        <taxon>Alphaproteobacteria</taxon>
        <taxon>Rhodobacterales</taxon>
        <taxon>Roseobacteraceae</taxon>
        <taxon>Sulfitobacter</taxon>
    </lineage>
</organism>
<dbReference type="SUPFAM" id="SSF46626">
    <property type="entry name" value="Cytochrome c"/>
    <property type="match status" value="1"/>
</dbReference>
<gene>
    <name evidence="10" type="ORF">PM02_17765</name>
</gene>
<sequence length="156" mass="17000">MRYLVVIFAVAVAAGSAWFWSGPEPFSARAAGSAAIDIAAGEQIYVEYCAACHGANLEGQENWRSPGADGRLPAPPHDEAGHTWHHSDRLLFDYTKLGGAALLAQKGVEFDSGMPGFADQLTDTEIHDVLAYIKSTWPERIQKIQAERSKAEEQQD</sequence>
<dbReference type="InterPro" id="IPR036909">
    <property type="entry name" value="Cyt_c-like_dom_sf"/>
</dbReference>
<evidence type="ECO:0000256" key="7">
    <source>
        <dbReference type="ARBA" id="ARBA00023004"/>
    </source>
</evidence>
<dbReference type="eggNOG" id="COG2010">
    <property type="taxonomic scope" value="Bacteria"/>
</dbReference>
<evidence type="ECO:0000256" key="8">
    <source>
        <dbReference type="PROSITE-ProRule" id="PRU00433"/>
    </source>
</evidence>
<keyword evidence="11" id="KW-1185">Reference proteome</keyword>
<keyword evidence="3 8" id="KW-0349">Heme</keyword>
<dbReference type="EMBL" id="JEMU01000020">
    <property type="protein sequence ID" value="KAJ01743.1"/>
    <property type="molecule type" value="Genomic_DNA"/>
</dbReference>
<name>A0A061SQ45_9RHOB</name>
<dbReference type="STRING" id="83219.PM02_17765"/>
<dbReference type="GO" id="GO:0009055">
    <property type="term" value="F:electron transfer activity"/>
    <property type="evidence" value="ECO:0007669"/>
    <property type="project" value="InterPro"/>
</dbReference>
<dbReference type="InterPro" id="IPR051459">
    <property type="entry name" value="Cytochrome_c-type_DH"/>
</dbReference>
<evidence type="ECO:0000256" key="1">
    <source>
        <dbReference type="ARBA" id="ARBA00001926"/>
    </source>
</evidence>
<dbReference type="PANTHER" id="PTHR35008">
    <property type="entry name" value="BLL4482 PROTEIN-RELATED"/>
    <property type="match status" value="1"/>
</dbReference>
<evidence type="ECO:0000256" key="3">
    <source>
        <dbReference type="ARBA" id="ARBA00022617"/>
    </source>
</evidence>
<keyword evidence="4" id="KW-0679">Respiratory chain</keyword>
<keyword evidence="2" id="KW-0813">Transport</keyword>
<comment type="caution">
    <text evidence="10">The sequence shown here is derived from an EMBL/GenBank/DDBJ whole genome shotgun (WGS) entry which is preliminary data.</text>
</comment>
<dbReference type="InterPro" id="IPR009056">
    <property type="entry name" value="Cyt_c-like_dom"/>
</dbReference>
<evidence type="ECO:0000256" key="2">
    <source>
        <dbReference type="ARBA" id="ARBA00022448"/>
    </source>
</evidence>
<dbReference type="AlphaFoldDB" id="A0A061SQ45"/>
<feature type="domain" description="Cytochrome c" evidence="9">
    <location>
        <begin position="36"/>
        <end position="137"/>
    </location>
</feature>
<evidence type="ECO:0000313" key="11">
    <source>
        <dbReference type="Proteomes" id="UP000027337"/>
    </source>
</evidence>
<proteinExistence type="predicted"/>
<dbReference type="InterPro" id="IPR008168">
    <property type="entry name" value="Cyt_C_IC"/>
</dbReference>
<dbReference type="Pfam" id="PF00034">
    <property type="entry name" value="Cytochrom_C"/>
    <property type="match status" value="1"/>
</dbReference>
<dbReference type="Gene3D" id="1.10.760.10">
    <property type="entry name" value="Cytochrome c-like domain"/>
    <property type="match status" value="1"/>
</dbReference>
<evidence type="ECO:0000256" key="5">
    <source>
        <dbReference type="ARBA" id="ARBA00022723"/>
    </source>
</evidence>
<reference evidence="10 11" key="1">
    <citation type="journal article" date="2014" name="Genome Announc.">
        <title>Draft Genome Sequences of Two Isolates of the Roseobacter Group, Sulfitobacter sp. Strains 3SOLIMAR09 and 1FIGIMAR09, from Harbors of Mallorca Island (Mediterranean Sea).</title>
        <authorList>
            <person name="Mas-Llado M."/>
            <person name="Pina-Villalonga J.M."/>
            <person name="Brunet-Galmes I."/>
            <person name="Nogales B."/>
            <person name="Bosch R."/>
        </authorList>
    </citation>
    <scope>NUCLEOTIDE SEQUENCE [LARGE SCALE GENOMIC DNA]</scope>
    <source>
        <strain evidence="10 11">1FIGIMAR09</strain>
    </source>
</reference>
<dbReference type="GO" id="GO:0005506">
    <property type="term" value="F:iron ion binding"/>
    <property type="evidence" value="ECO:0007669"/>
    <property type="project" value="InterPro"/>
</dbReference>
<dbReference type="PANTHER" id="PTHR35008:SF4">
    <property type="entry name" value="BLL4482 PROTEIN"/>
    <property type="match status" value="1"/>
</dbReference>
<evidence type="ECO:0000313" key="10">
    <source>
        <dbReference type="EMBL" id="KAJ01743.1"/>
    </source>
</evidence>
<accession>A0A061SQ45</accession>
<evidence type="ECO:0000256" key="4">
    <source>
        <dbReference type="ARBA" id="ARBA00022660"/>
    </source>
</evidence>
<dbReference type="PRINTS" id="PR00605">
    <property type="entry name" value="CYTCHROMECIC"/>
</dbReference>